<organism evidence="1 2">
    <name type="scientific">Agrotis segetum nucleopolyhedrovirus B</name>
    <dbReference type="NCBI Taxonomy" id="1580580"/>
    <lineage>
        <taxon>Viruses</taxon>
        <taxon>Viruses incertae sedis</taxon>
        <taxon>Naldaviricetes</taxon>
        <taxon>Lefavirales</taxon>
        <taxon>Baculoviridae</taxon>
        <taxon>Alphabaculovirus</taxon>
        <taxon>Alphabaculovirus alteragsegetum</taxon>
    </lineage>
</organism>
<dbReference type="GeneID" id="22619636"/>
<evidence type="ECO:0000313" key="2">
    <source>
        <dbReference type="Proteomes" id="UP000202327"/>
    </source>
</evidence>
<proteinExistence type="predicted"/>
<evidence type="ECO:0000313" key="1">
    <source>
        <dbReference type="EMBL" id="AIZ48604.1"/>
    </source>
</evidence>
<reference evidence="1 2" key="1">
    <citation type="journal article" date="2015" name="Virus Genes">
        <title>The genome sequence of Agrotis segetum nucleopolyhedrovirus B (AgseNPV-B) reveals a new baculovirus species within the Agrotis baculovirus complex.</title>
        <authorList>
            <person name="Wennmann J.T."/>
            <person name="Gueli Alletti G."/>
            <person name="Jehle J.A."/>
        </authorList>
    </citation>
    <scope>NUCLEOTIDE SEQUENCE [LARGE SCALE GENOMIC DNA]</scope>
    <source>
        <strain evidence="1">English</strain>
    </source>
</reference>
<dbReference type="EMBL" id="KM102981">
    <property type="protein sequence ID" value="AIZ48604.1"/>
    <property type="molecule type" value="Genomic_DNA"/>
</dbReference>
<name>A0A0A7KR37_9ABAC</name>
<keyword evidence="2" id="KW-1185">Reference proteome</keyword>
<dbReference type="Proteomes" id="UP000202327">
    <property type="component" value="Segment"/>
</dbReference>
<accession>A0A0A7KR37</accession>
<sequence>MAECLLDKIKNFPSERERLEGVEKWTAEKERFKQREKMVLSVKAANGDFGAWFFCVDDDVLDAMLDAKSRRCVLVCRDALNSHSCNQCSRMYNRNIQKKHYWHLMSRDHLFPELAPLLQSLLTQTSVCPYLCKQQKQSHYLFCKPLQCDPVCPVLKTKDLLLADYSMQILQCDPNVSQIESIVSCKSPNPGYVKVPLKQPVMFEGVERSNAYVQSVCRLLQSGFTLDFDFMYLCHLAEVKDFNICSLIDVLMEHDRERWLKRYDFYVLYNMFGMSARHAALKAEAKERNIRPLFHLMRSPTTFFLLTDIKDSELLDLMEAWWAKPDSTLLNCYTHALKHNSKITTEKVMMSSLENVFERLTEYALFDGEHEVVAKFRQHVKGRNKRRKTVSLTLCTSINKIASNKHKFKMCLVYLLGIVPNEKMLSAWFESGFDTAELDYFFDESLSYNDILNSCKAELLATSA</sequence>
<dbReference type="KEGG" id="vg:22619636"/>
<protein>
    <submittedName>
        <fullName evidence="1">Asb046</fullName>
    </submittedName>
</protein>
<dbReference type="OrthoDB" id="13511at10239"/>
<dbReference type="RefSeq" id="YP_009112607.1">
    <property type="nucleotide sequence ID" value="NC_025960.1"/>
</dbReference>